<accession>A0A323UM96</accession>
<dbReference type="RefSeq" id="WP_110784248.1">
    <property type="nucleotide sequence ID" value="NZ_QKQS01000003.1"/>
</dbReference>
<feature type="domain" description="Ferric siderophore reductase C-terminal" evidence="2">
    <location>
        <begin position="219"/>
        <end position="238"/>
    </location>
</feature>
<name>A0A323UM96_RHOPL</name>
<evidence type="ECO:0000313" key="3">
    <source>
        <dbReference type="EMBL" id="PZA13755.1"/>
    </source>
</evidence>
<sequence length="254" mass="28047">MIAIPPAALCREIDDLAASHEGTASFAGSLVGPEDPRPTLPADALLVSPHRSLIHNRFAKRFDQFDERATHSIWMKWYLNVVLPPVLLADVCLGRSVAIGLDQVHFVMAEDGRVAAVQIGQESFQTGEQDPFGRLRSLVFDHLAPLIDLLTARTKLTRRVCWSNAGNTFEAMLRRIEQVAGPSRRLAEAQEILASARWAGGLPNPLAGAVHDRDGVRTRRVCCLQYRLPDRRFCSACPVPEARPQLSDLIGRSD</sequence>
<dbReference type="InterPro" id="IPR022770">
    <property type="entry name" value="IucA/IucC-like_C"/>
</dbReference>
<evidence type="ECO:0000259" key="1">
    <source>
        <dbReference type="Pfam" id="PF06276"/>
    </source>
</evidence>
<dbReference type="NCBIfam" id="TIGR03951">
    <property type="entry name" value="Fe_III_red_FhuF"/>
    <property type="match status" value="1"/>
</dbReference>
<comment type="caution">
    <text evidence="3">The sequence shown here is derived from an EMBL/GenBank/DDBJ whole genome shotgun (WGS) entry which is preliminary data.</text>
</comment>
<reference evidence="3 4" key="1">
    <citation type="submission" date="2018-06" db="EMBL/GenBank/DDBJ databases">
        <title>Draft Whole-Genome Sequence of the purple photosynthetic bacterium Rhodospeudomonas palustris XCP.</title>
        <authorList>
            <person name="Rayyan A."/>
            <person name="Meyer T.E."/>
            <person name="Kyndt J.A."/>
        </authorList>
    </citation>
    <scope>NUCLEOTIDE SEQUENCE [LARGE SCALE GENOMIC DNA]</scope>
    <source>
        <strain evidence="3 4">XCP</strain>
    </source>
</reference>
<dbReference type="PRINTS" id="PR01714">
    <property type="entry name" value="2FE2SRDCTASE"/>
</dbReference>
<dbReference type="OrthoDB" id="8993954at2"/>
<dbReference type="InterPro" id="IPR008090">
    <property type="entry name" value="Fe_iron_reduct"/>
</dbReference>
<dbReference type="Pfam" id="PF06276">
    <property type="entry name" value="FhuF"/>
    <property type="match status" value="1"/>
</dbReference>
<evidence type="ECO:0000313" key="4">
    <source>
        <dbReference type="Proteomes" id="UP000248134"/>
    </source>
</evidence>
<dbReference type="InterPro" id="IPR024726">
    <property type="entry name" value="FhuF_C"/>
</dbReference>
<evidence type="ECO:0000259" key="2">
    <source>
        <dbReference type="Pfam" id="PF11575"/>
    </source>
</evidence>
<feature type="domain" description="Aerobactin siderophore biosynthesis IucA/IucC-like C-terminal" evidence="1">
    <location>
        <begin position="72"/>
        <end position="206"/>
    </location>
</feature>
<dbReference type="Pfam" id="PF11575">
    <property type="entry name" value="FhuF_C"/>
    <property type="match status" value="1"/>
</dbReference>
<dbReference type="EMBL" id="QKQS01000003">
    <property type="protein sequence ID" value="PZA13755.1"/>
    <property type="molecule type" value="Genomic_DNA"/>
</dbReference>
<gene>
    <name evidence="3" type="primary">fhuF</name>
    <name evidence="3" type="ORF">DNX69_01455</name>
</gene>
<dbReference type="AlphaFoldDB" id="A0A323UM96"/>
<organism evidence="3 4">
    <name type="scientific">Rhodopseudomonas palustris</name>
    <dbReference type="NCBI Taxonomy" id="1076"/>
    <lineage>
        <taxon>Bacteria</taxon>
        <taxon>Pseudomonadati</taxon>
        <taxon>Pseudomonadota</taxon>
        <taxon>Alphaproteobacteria</taxon>
        <taxon>Hyphomicrobiales</taxon>
        <taxon>Nitrobacteraceae</taxon>
        <taxon>Rhodopseudomonas</taxon>
    </lineage>
</organism>
<dbReference type="GO" id="GO:0051537">
    <property type="term" value="F:2 iron, 2 sulfur cluster binding"/>
    <property type="evidence" value="ECO:0007669"/>
    <property type="project" value="InterPro"/>
</dbReference>
<protein>
    <submittedName>
        <fullName evidence="3">Siderophore-iron reductase FhuF</fullName>
    </submittedName>
</protein>
<proteinExistence type="predicted"/>
<dbReference type="GO" id="GO:0003824">
    <property type="term" value="F:catalytic activity"/>
    <property type="evidence" value="ECO:0007669"/>
    <property type="project" value="UniProtKB-ARBA"/>
</dbReference>
<dbReference type="Proteomes" id="UP000248134">
    <property type="component" value="Unassembled WGS sequence"/>
</dbReference>